<proteinExistence type="predicted"/>
<evidence type="ECO:0000313" key="3">
    <source>
        <dbReference type="Proteomes" id="UP000053232"/>
    </source>
</evidence>
<gene>
    <name evidence="2" type="ORF">OXYTRIMIC_222</name>
</gene>
<dbReference type="EMBL" id="ARYC01000063">
    <property type="protein sequence ID" value="KEJ83170.1"/>
    <property type="molecule type" value="Genomic_DNA"/>
</dbReference>
<evidence type="ECO:0000313" key="2">
    <source>
        <dbReference type="EMBL" id="KEJ83170.1"/>
    </source>
</evidence>
<feature type="region of interest" description="Disordered" evidence="1">
    <location>
        <begin position="224"/>
        <end position="258"/>
    </location>
</feature>
<evidence type="ECO:0000256" key="1">
    <source>
        <dbReference type="SAM" id="MobiDB-lite"/>
    </source>
</evidence>
<sequence length="330" mass="39424">MVQNFLERSLPAILQKQGVSQESFSCPPWQSSTTLLNFSSRMSIRLWYPTTHIGNDNWHQEENVAAQRYSQVQDQFYQKHLYNYQLNVHRTVTQCHWWSSKILVLTYLNPVKLSEQEIPTPQIILRVIAWCHRHLHSKVHPLLSLQYCFEQMQKMPNVKTSLLLMNKQKGEMIFVNEADIEDKDPKKRGTEKMTMANTEEDEDRLLWQQRWLKRLQRTKQIWKMPSRQNTERQIREVTIQGENKGSKGGARKDQDGKQSKEIVKLKWHVKPKEKDIVAKLKDNQRLFKNKRYINKLLKVYIIKLNYIDDLKTINTYTIISLLQLRIVFIY</sequence>
<name>A0A073I0Y2_9SPIT</name>
<comment type="caution">
    <text evidence="2">The sequence shown here is derived from an EMBL/GenBank/DDBJ whole genome shotgun (WGS) entry which is preliminary data.</text>
</comment>
<dbReference type="AlphaFoldDB" id="A0A073I0Y2"/>
<keyword evidence="3" id="KW-1185">Reference proteome</keyword>
<accession>A0A073I0Y2</accession>
<organism evidence="2 3">
    <name type="scientific">Oxytricha trifallax</name>
    <dbReference type="NCBI Taxonomy" id="1172189"/>
    <lineage>
        <taxon>Eukaryota</taxon>
        <taxon>Sar</taxon>
        <taxon>Alveolata</taxon>
        <taxon>Ciliophora</taxon>
        <taxon>Intramacronucleata</taxon>
        <taxon>Spirotrichea</taxon>
        <taxon>Stichotrichia</taxon>
        <taxon>Sporadotrichida</taxon>
        <taxon>Oxytrichidae</taxon>
        <taxon>Oxytrichinae</taxon>
        <taxon>Oxytricha</taxon>
    </lineage>
</organism>
<reference evidence="3" key="1">
    <citation type="journal article" date="2014" name="Cell">
        <title>The Architecture of a Scrambled Genome Reveals Massive Levels of Genomic Rearrangement during Development.</title>
        <authorList>
            <person name="Chen X."/>
            <person name="Bracht J.R."/>
            <person name="Goldman A.D."/>
            <person name="Dolzhenko E."/>
            <person name="Clay D.M."/>
            <person name="Swart E.C."/>
            <person name="Perlman D.H."/>
            <person name="Doak T.G."/>
            <person name="Stuart A."/>
            <person name="Amemiya C.T."/>
            <person name="Sebra R.P."/>
            <person name="Landweber L.F."/>
        </authorList>
    </citation>
    <scope>NUCLEOTIDE SEQUENCE [LARGE SCALE GENOMIC DNA]</scope>
    <source>
        <strain evidence="3">JRB310</strain>
    </source>
</reference>
<protein>
    <submittedName>
        <fullName evidence="2">Uncharacterized protein</fullName>
    </submittedName>
</protein>
<dbReference type="Proteomes" id="UP000053232">
    <property type="component" value="Unassembled WGS sequence"/>
</dbReference>